<dbReference type="EMBL" id="JAPZBR010000002">
    <property type="protein sequence ID" value="KAJ5362684.1"/>
    <property type="molecule type" value="Genomic_DNA"/>
</dbReference>
<comment type="cofactor">
    <cofactor evidence="1 6">
        <name>FAD</name>
        <dbReference type="ChEBI" id="CHEBI:57692"/>
    </cofactor>
</comment>
<protein>
    <recommendedName>
        <fullName evidence="6">Amine oxidase</fullName>
        <ecNumber evidence="6">1.4.3.-</ecNumber>
    </recommendedName>
</protein>
<reference evidence="9" key="1">
    <citation type="submission" date="2022-12" db="EMBL/GenBank/DDBJ databases">
        <authorList>
            <person name="Petersen C."/>
        </authorList>
    </citation>
    <scope>NUCLEOTIDE SEQUENCE</scope>
    <source>
        <strain evidence="9">IBT 35675</strain>
    </source>
</reference>
<dbReference type="GO" id="GO:0097621">
    <property type="term" value="F:monoamine oxidase activity"/>
    <property type="evidence" value="ECO:0007669"/>
    <property type="project" value="UniProtKB-EC"/>
</dbReference>
<feature type="binding site" evidence="5">
    <location>
        <position position="367"/>
    </location>
    <ligand>
        <name>substrate</name>
    </ligand>
</feature>
<feature type="chain" id="PRO_5040760824" description="Amine oxidase" evidence="7">
    <location>
        <begin position="19"/>
        <end position="477"/>
    </location>
</feature>
<keyword evidence="3 6" id="KW-0560">Oxidoreductase</keyword>
<feature type="domain" description="Amine oxidase" evidence="8">
    <location>
        <begin position="32"/>
        <end position="474"/>
    </location>
</feature>
<feature type="binding site" evidence="5">
    <location>
        <begin position="52"/>
        <end position="53"/>
    </location>
    <ligand>
        <name>FAD</name>
        <dbReference type="ChEBI" id="CHEBI:57692"/>
    </ligand>
</feature>
<dbReference type="SUPFAM" id="SSF54373">
    <property type="entry name" value="FAD-linked reductases, C-terminal domain"/>
    <property type="match status" value="1"/>
</dbReference>
<keyword evidence="7" id="KW-0732">Signal</keyword>
<keyword evidence="6" id="KW-0285">Flavoprotein</keyword>
<dbReference type="PANTHER" id="PTHR43563">
    <property type="entry name" value="AMINE OXIDASE"/>
    <property type="match status" value="1"/>
</dbReference>
<name>A0A9W9RNX6_PENBR</name>
<dbReference type="InterPro" id="IPR002937">
    <property type="entry name" value="Amino_oxidase"/>
</dbReference>
<dbReference type="Pfam" id="PF01593">
    <property type="entry name" value="Amino_oxidase"/>
    <property type="match status" value="1"/>
</dbReference>
<proteinExistence type="inferred from homology"/>
<dbReference type="InterPro" id="IPR036188">
    <property type="entry name" value="FAD/NAD-bd_sf"/>
</dbReference>
<accession>A0A9W9RNX6</accession>
<evidence type="ECO:0000259" key="8">
    <source>
        <dbReference type="Pfam" id="PF01593"/>
    </source>
</evidence>
<feature type="binding site" evidence="5">
    <location>
        <position position="450"/>
    </location>
    <ligand>
        <name>FAD</name>
        <dbReference type="ChEBI" id="CHEBI:57692"/>
    </ligand>
</feature>
<dbReference type="Gene3D" id="3.90.660.10">
    <property type="match status" value="1"/>
</dbReference>
<reference evidence="9" key="2">
    <citation type="journal article" date="2023" name="IMA Fungus">
        <title>Comparative genomic study of the Penicillium genus elucidates a diverse pangenome and 15 lateral gene transfer events.</title>
        <authorList>
            <person name="Petersen C."/>
            <person name="Sorensen T."/>
            <person name="Nielsen M.R."/>
            <person name="Sondergaard T.E."/>
            <person name="Sorensen J.L."/>
            <person name="Fitzpatrick D.A."/>
            <person name="Frisvad J.C."/>
            <person name="Nielsen K.L."/>
        </authorList>
    </citation>
    <scope>NUCLEOTIDE SEQUENCE</scope>
    <source>
        <strain evidence="9">IBT 35675</strain>
    </source>
</reference>
<evidence type="ECO:0000256" key="7">
    <source>
        <dbReference type="SAM" id="SignalP"/>
    </source>
</evidence>
<comment type="caution">
    <text evidence="9">The sequence shown here is derived from an EMBL/GenBank/DDBJ whole genome shotgun (WGS) entry which is preliminary data.</text>
</comment>
<evidence type="ECO:0000256" key="3">
    <source>
        <dbReference type="ARBA" id="ARBA00023002"/>
    </source>
</evidence>
<evidence type="ECO:0000313" key="9">
    <source>
        <dbReference type="EMBL" id="KAJ5362684.1"/>
    </source>
</evidence>
<dbReference type="AlphaFoldDB" id="A0A9W9RNX6"/>
<evidence type="ECO:0000256" key="1">
    <source>
        <dbReference type="ARBA" id="ARBA00001974"/>
    </source>
</evidence>
<dbReference type="PANTHER" id="PTHR43563:SF14">
    <property type="entry name" value="AMINE OXIDASE"/>
    <property type="match status" value="1"/>
</dbReference>
<dbReference type="Gene3D" id="1.10.405.10">
    <property type="entry name" value="Guanine Nucleotide Dissociation Inhibitor, domain 1"/>
    <property type="match status" value="1"/>
</dbReference>
<evidence type="ECO:0000256" key="6">
    <source>
        <dbReference type="RuleBase" id="RU362067"/>
    </source>
</evidence>
<evidence type="ECO:0000256" key="5">
    <source>
        <dbReference type="PIRSR" id="PIRSR601613-1"/>
    </source>
</evidence>
<feature type="binding site" evidence="5">
    <location>
        <position position="262"/>
    </location>
    <ligand>
        <name>FAD</name>
        <dbReference type="ChEBI" id="CHEBI:57692"/>
    </ligand>
</feature>
<comment type="similarity">
    <text evidence="2 6">Belongs to the flavin monoamine oxidase family.</text>
</comment>
<evidence type="ECO:0000313" key="10">
    <source>
        <dbReference type="Proteomes" id="UP001148299"/>
    </source>
</evidence>
<dbReference type="Gene3D" id="3.50.50.60">
    <property type="entry name" value="FAD/NAD(P)-binding domain"/>
    <property type="match status" value="1"/>
</dbReference>
<organism evidence="9 10">
    <name type="scientific">Penicillium brevicompactum</name>
    <dbReference type="NCBI Taxonomy" id="5074"/>
    <lineage>
        <taxon>Eukaryota</taxon>
        <taxon>Fungi</taxon>
        <taxon>Dikarya</taxon>
        <taxon>Ascomycota</taxon>
        <taxon>Pezizomycotina</taxon>
        <taxon>Eurotiomycetes</taxon>
        <taxon>Eurotiomycetidae</taxon>
        <taxon>Eurotiales</taxon>
        <taxon>Aspergillaceae</taxon>
        <taxon>Penicillium</taxon>
    </lineage>
</organism>
<evidence type="ECO:0000256" key="2">
    <source>
        <dbReference type="ARBA" id="ARBA00005995"/>
    </source>
</evidence>
<gene>
    <name evidence="9" type="ORF">N7541_003528</name>
</gene>
<sequence>MRLYSIALLIIQVLLVYCNVQQVDVAIIGAGLAGLTVAKSLLTSNKTFAILEARSRVGGRVLNANFPGRGVEELGGEYVGPTQDHVLALIAELGLETYKTFTAGRSSFFRNGTLWHYTDTLGGIPPVGIGSLLEIAGFMNRINTLASTIDLEEPWKSPNATALDSITLETYVNSHVFTAETRMLLNAAVPAIASAELREISLLYALWGIAGAGNATTPGSFGRVIAVDGGAQDSRVIGGTQLIAIKLAERLGNDKIFFNAPVRKVKLDHGQYVVTSPTLNITAKHVVVTMSPPLVNQIVFDPPLPAGRDQLNQRMPVGALGKAIVIFPRPWWRGESLNGAGISDTGAIRVTYDNSPPNASFGALMGFIEADEMRRLDGASDDEIKLEAKQSFLNLFGPRVETATDILVHRWDTDQFSRGGPASFMPPGVLTQYGPFLRAPVGRIHFAGTETAFRWVGYMDGAISSGERVAAEILNNF</sequence>
<comment type="catalytic activity">
    <reaction evidence="4">
        <text>a secondary aliphatic amine + O2 + H2O = a primary amine + an aldehyde + H2O2</text>
        <dbReference type="Rhea" id="RHEA:26414"/>
        <dbReference type="ChEBI" id="CHEBI:15377"/>
        <dbReference type="ChEBI" id="CHEBI:15379"/>
        <dbReference type="ChEBI" id="CHEBI:16240"/>
        <dbReference type="ChEBI" id="CHEBI:17478"/>
        <dbReference type="ChEBI" id="CHEBI:58855"/>
        <dbReference type="ChEBI" id="CHEBI:65296"/>
        <dbReference type="EC" id="1.4.3.4"/>
    </reaction>
</comment>
<dbReference type="SUPFAM" id="SSF51905">
    <property type="entry name" value="FAD/NAD(P)-binding domain"/>
    <property type="match status" value="1"/>
</dbReference>
<feature type="signal peptide" evidence="7">
    <location>
        <begin position="1"/>
        <end position="18"/>
    </location>
</feature>
<evidence type="ECO:0000256" key="4">
    <source>
        <dbReference type="ARBA" id="ARBA00048448"/>
    </source>
</evidence>
<dbReference type="EC" id="1.4.3.-" evidence="6"/>
<keyword evidence="10" id="KW-1185">Reference proteome</keyword>
<dbReference type="Proteomes" id="UP001148299">
    <property type="component" value="Unassembled WGS sequence"/>
</dbReference>
<dbReference type="PRINTS" id="PR00757">
    <property type="entry name" value="AMINEOXDASEF"/>
</dbReference>
<keyword evidence="6" id="KW-0274">FAD</keyword>
<dbReference type="InterPro" id="IPR050703">
    <property type="entry name" value="Flavin_MAO"/>
</dbReference>
<dbReference type="InterPro" id="IPR001613">
    <property type="entry name" value="Flavin_amine_oxidase"/>
</dbReference>